<evidence type="ECO:0000313" key="3">
    <source>
        <dbReference type="Proteomes" id="UP000192513"/>
    </source>
</evidence>
<feature type="domain" description="Thioester reductase (TE)" evidence="1">
    <location>
        <begin position="1"/>
        <end position="150"/>
    </location>
</feature>
<dbReference type="STRING" id="590652.BST39_28330"/>
<accession>A0A1X0I1T8</accession>
<comment type="caution">
    <text evidence="2">The sequence shown here is derived from an EMBL/GenBank/DDBJ whole genome shotgun (WGS) entry which is preliminary data.</text>
</comment>
<evidence type="ECO:0000259" key="1">
    <source>
        <dbReference type="Pfam" id="PF07993"/>
    </source>
</evidence>
<gene>
    <name evidence="2" type="ORF">BST39_28330</name>
</gene>
<dbReference type="SUPFAM" id="SSF51735">
    <property type="entry name" value="NAD(P)-binding Rossmann-fold domains"/>
    <property type="match status" value="1"/>
</dbReference>
<dbReference type="Gene3D" id="3.40.50.720">
    <property type="entry name" value="NAD(P)-binding Rossmann-like Domain"/>
    <property type="match status" value="1"/>
</dbReference>
<keyword evidence="3" id="KW-1185">Reference proteome</keyword>
<proteinExistence type="predicted"/>
<dbReference type="Proteomes" id="UP000192513">
    <property type="component" value="Unassembled WGS sequence"/>
</dbReference>
<dbReference type="Pfam" id="PF07993">
    <property type="entry name" value="NAD_binding_4"/>
    <property type="match status" value="1"/>
</dbReference>
<dbReference type="InterPro" id="IPR036291">
    <property type="entry name" value="NAD(P)-bd_dom_sf"/>
</dbReference>
<reference evidence="2 3" key="1">
    <citation type="submission" date="2017-02" db="EMBL/GenBank/DDBJ databases">
        <title>The new phylogeny of genus Mycobacterium.</title>
        <authorList>
            <person name="Tortoli E."/>
            <person name="Trovato A."/>
            <person name="Cirillo D.M."/>
        </authorList>
    </citation>
    <scope>NUCLEOTIDE SEQUENCE [LARGE SCALE GENOMIC DNA]</scope>
    <source>
        <strain evidence="2 3">DSM 45000</strain>
    </source>
</reference>
<dbReference type="EMBL" id="MVIE01000088">
    <property type="protein sequence ID" value="ORB32807.1"/>
    <property type="molecule type" value="Genomic_DNA"/>
</dbReference>
<name>A0A1X0I1T8_9MYCO</name>
<feature type="non-terminal residue" evidence="2">
    <location>
        <position position="1"/>
    </location>
</feature>
<evidence type="ECO:0000313" key="2">
    <source>
        <dbReference type="EMBL" id="ORB32807.1"/>
    </source>
</evidence>
<sequence length="285" mass="31433">PNVMGTAELIRIALTTKIKPYTYVSTSAVGHQVERSLFTEDADIRVISPTRTVDNSYGNGYPNSKWAGEVLLREAHDLCGMPVSVFRSDVILADTTYAGQLNVPDVFTRTALSLLATGVAPGSFFQLDAEGNRQRAHFDGLPVGFVAEAIATLGARVVDGFETYHVMNPHDDGIGPDEFVDWLIEAGYPIQRIDDFGEWLQRFEAALRALPDRQRRHSVLEVLQFLLNTAEQLQPPEPTSACYAPTDRFRAAVQEAKIGPDQDIPHISAPIIIKYATDLHLLGML</sequence>
<dbReference type="AlphaFoldDB" id="A0A1X0I1T8"/>
<dbReference type="RefSeq" id="WP_211284434.1">
    <property type="nucleotide sequence ID" value="NZ_MVIE01000088.1"/>
</dbReference>
<organism evidence="2 3">
    <name type="scientific">Mycobacterium paraseoulense</name>
    <dbReference type="NCBI Taxonomy" id="590652"/>
    <lineage>
        <taxon>Bacteria</taxon>
        <taxon>Bacillati</taxon>
        <taxon>Actinomycetota</taxon>
        <taxon>Actinomycetes</taxon>
        <taxon>Mycobacteriales</taxon>
        <taxon>Mycobacteriaceae</taxon>
        <taxon>Mycobacterium</taxon>
    </lineage>
</organism>
<dbReference type="InterPro" id="IPR013120">
    <property type="entry name" value="FAR_NAD-bd"/>
</dbReference>
<protein>
    <submittedName>
        <fullName evidence="2">Oxidoreductase</fullName>
    </submittedName>
</protein>